<reference evidence="3 4" key="1">
    <citation type="submission" date="2012-05" db="EMBL/GenBank/DDBJ databases">
        <title>Finished chromosome of genome of Oscillatoria sp. PCC 7112.</title>
        <authorList>
            <consortium name="US DOE Joint Genome Institute"/>
            <person name="Gugger M."/>
            <person name="Coursin T."/>
            <person name="Rippka R."/>
            <person name="Tandeau De Marsac N."/>
            <person name="Huntemann M."/>
            <person name="Wei C.-L."/>
            <person name="Han J."/>
            <person name="Detter J.C."/>
            <person name="Han C."/>
            <person name="Tapia R."/>
            <person name="Davenport K."/>
            <person name="Daligault H."/>
            <person name="Erkkila T."/>
            <person name="Gu W."/>
            <person name="Munk A.C.C."/>
            <person name="Teshima H."/>
            <person name="Xu Y."/>
            <person name="Chain P."/>
            <person name="Chen A."/>
            <person name="Krypides N."/>
            <person name="Mavromatis K."/>
            <person name="Markowitz V."/>
            <person name="Szeto E."/>
            <person name="Ivanova N."/>
            <person name="Mikhailova N."/>
            <person name="Ovchinnikova G."/>
            <person name="Pagani I."/>
            <person name="Pati A."/>
            <person name="Goodwin L."/>
            <person name="Peters L."/>
            <person name="Pitluck S."/>
            <person name="Woyke T."/>
            <person name="Kerfeld C."/>
        </authorList>
    </citation>
    <scope>NUCLEOTIDE SEQUENCE [LARGE SCALE GENOMIC DNA]</scope>
    <source>
        <strain evidence="3 4">PCC 7112</strain>
    </source>
</reference>
<name>K9VSF2_9CYAN</name>
<dbReference type="InterPro" id="IPR011049">
    <property type="entry name" value="Serralysin-like_metalloprot_C"/>
</dbReference>
<keyword evidence="4" id="KW-1185">Reference proteome</keyword>
<dbReference type="PANTHER" id="PTHR38340">
    <property type="entry name" value="S-LAYER PROTEIN"/>
    <property type="match status" value="1"/>
</dbReference>
<dbReference type="Proteomes" id="UP000010478">
    <property type="component" value="Chromosome"/>
</dbReference>
<proteinExistence type="predicted"/>
<dbReference type="InterPro" id="IPR011659">
    <property type="entry name" value="WD40"/>
</dbReference>
<protein>
    <submittedName>
        <fullName evidence="3">Hemolysin-type calcium-binding region</fullName>
    </submittedName>
</protein>
<dbReference type="STRING" id="179408.Osc7112_5945"/>
<dbReference type="GO" id="GO:0005509">
    <property type="term" value="F:calcium ion binding"/>
    <property type="evidence" value="ECO:0007669"/>
    <property type="project" value="InterPro"/>
</dbReference>
<evidence type="ECO:0000256" key="2">
    <source>
        <dbReference type="ARBA" id="ARBA00022525"/>
    </source>
</evidence>
<dbReference type="eggNOG" id="COG2931">
    <property type="taxonomic scope" value="Bacteria"/>
</dbReference>
<dbReference type="AlphaFoldDB" id="K9VSF2"/>
<dbReference type="GO" id="GO:0005576">
    <property type="term" value="C:extracellular region"/>
    <property type="evidence" value="ECO:0007669"/>
    <property type="project" value="UniProtKB-SubCell"/>
</dbReference>
<dbReference type="SUPFAM" id="SSF51120">
    <property type="entry name" value="beta-Roll"/>
    <property type="match status" value="1"/>
</dbReference>
<dbReference type="InterPro" id="IPR001343">
    <property type="entry name" value="Hemolysn_Ca-bd"/>
</dbReference>
<evidence type="ECO:0000313" key="3">
    <source>
        <dbReference type="EMBL" id="AFZ10140.1"/>
    </source>
</evidence>
<dbReference type="EMBL" id="CP003614">
    <property type="protein sequence ID" value="AFZ10140.1"/>
    <property type="molecule type" value="Genomic_DNA"/>
</dbReference>
<dbReference type="InterPro" id="IPR050557">
    <property type="entry name" value="RTX_toxin/Mannuronan_C5-epim"/>
</dbReference>
<keyword evidence="2" id="KW-0964">Secreted</keyword>
<comment type="subcellular location">
    <subcellularLocation>
        <location evidence="1">Secreted</location>
    </subcellularLocation>
</comment>
<accession>K9VSF2</accession>
<dbReference type="InterPro" id="IPR011042">
    <property type="entry name" value="6-blade_b-propeller_TolB-like"/>
</dbReference>
<dbReference type="RefSeq" id="WP_015179341.1">
    <property type="nucleotide sequence ID" value="NC_019729.1"/>
</dbReference>
<dbReference type="PANTHER" id="PTHR38340:SF1">
    <property type="entry name" value="S-LAYER PROTEIN"/>
    <property type="match status" value="1"/>
</dbReference>
<dbReference type="Gene3D" id="2.120.10.30">
    <property type="entry name" value="TolB, C-terminal domain"/>
    <property type="match status" value="2"/>
</dbReference>
<dbReference type="PRINTS" id="PR00313">
    <property type="entry name" value="CABNDNGRPT"/>
</dbReference>
<organism evidence="3 4">
    <name type="scientific">Phormidium nigroviride PCC 7112</name>
    <dbReference type="NCBI Taxonomy" id="179408"/>
    <lineage>
        <taxon>Bacteria</taxon>
        <taxon>Bacillati</taxon>
        <taxon>Cyanobacteriota</taxon>
        <taxon>Cyanophyceae</taxon>
        <taxon>Oscillatoriophycideae</taxon>
        <taxon>Oscillatoriales</taxon>
        <taxon>Oscillatoriaceae</taxon>
        <taxon>Phormidium</taxon>
    </lineage>
</organism>
<dbReference type="OrthoDB" id="487773at2"/>
<sequence>MTITRVSVDSAGNPGNSYSLFPSISADGQFVAFGSISTNLVPGDTNNSEDIFVRDLLTNTTTRVSVDSAGNQANRYSFPPSISADGRFVAFSSDAANLVPGDTSNTGDIFVRDLLTNTTTRVSVDSAGNPGNSNSFSPSISADGRFVAFLSDAANLVPGDTNNQTDIFVRDLLTNTTTRAFVDSAGNQGNNFSNYPSISANGQKVAFSSLAANLVPGDTNNGPDVFVADIGNTPGGINNSPNAINGTPGNDNLTGTPGNDLINGLAGDDLLTGLRGNDILNGGDGSDYLSGGKGFDTLNGGLGDDNLVGGAGNDVFVLGAGLGVDTISDFGNGQDTIQLINGLTFGQLSISAGTNGTLIGLASSGEVLAALTGVAPNLMGTEDFISV</sequence>
<evidence type="ECO:0000313" key="4">
    <source>
        <dbReference type="Proteomes" id="UP000010478"/>
    </source>
</evidence>
<dbReference type="PROSITE" id="PS00330">
    <property type="entry name" value="HEMOLYSIN_CALCIUM"/>
    <property type="match status" value="3"/>
</dbReference>
<dbReference type="HOGENOM" id="CLU_713384_0_0_3"/>
<evidence type="ECO:0000256" key="1">
    <source>
        <dbReference type="ARBA" id="ARBA00004613"/>
    </source>
</evidence>
<dbReference type="InterPro" id="IPR018511">
    <property type="entry name" value="Hemolysin-typ_Ca-bd_CS"/>
</dbReference>
<dbReference type="eggNOG" id="COG0823">
    <property type="taxonomic scope" value="Bacteria"/>
</dbReference>
<gene>
    <name evidence="3" type="ORF">Osc7112_5945</name>
</gene>
<dbReference type="Pfam" id="PF07676">
    <property type="entry name" value="PD40"/>
    <property type="match status" value="2"/>
</dbReference>
<dbReference type="Pfam" id="PF00353">
    <property type="entry name" value="HemolysinCabind"/>
    <property type="match status" value="2"/>
</dbReference>
<dbReference type="Gene3D" id="2.150.10.10">
    <property type="entry name" value="Serralysin-like metalloprotease, C-terminal"/>
    <property type="match status" value="1"/>
</dbReference>
<dbReference type="KEGG" id="oni:Osc7112_5945"/>
<dbReference type="SUPFAM" id="SSF82171">
    <property type="entry name" value="DPP6 N-terminal domain-like"/>
    <property type="match status" value="1"/>
</dbReference>